<dbReference type="AlphaFoldDB" id="A0AA97FKA2"/>
<dbReference type="Pfam" id="PF11706">
    <property type="entry name" value="zf-CGNR"/>
    <property type="match status" value="1"/>
</dbReference>
<feature type="compositionally biased region" description="Basic and acidic residues" evidence="1">
    <location>
        <begin position="193"/>
        <end position="204"/>
    </location>
</feature>
<dbReference type="InterPro" id="IPR010852">
    <property type="entry name" value="ABATE"/>
</dbReference>
<feature type="region of interest" description="Disordered" evidence="1">
    <location>
        <begin position="181"/>
        <end position="204"/>
    </location>
</feature>
<reference evidence="3 4" key="1">
    <citation type="submission" date="2023-02" db="EMBL/GenBank/DDBJ databases">
        <title>Microbacterium betulae sp. nov., isolated from birch wood.</title>
        <authorList>
            <person name="Pasciak M."/>
            <person name="Pawlik K.J."/>
            <person name="Martynowski D."/>
            <person name="Laczmanski L."/>
            <person name="Ciekot J."/>
            <person name="Szponar B."/>
            <person name="Wojcik-Fatla A."/>
            <person name="Mackiewicz B."/>
            <person name="Farian E."/>
            <person name="Cholewa G."/>
            <person name="Cholewa A."/>
            <person name="Dutkiewicz J."/>
        </authorList>
    </citation>
    <scope>NUCLEOTIDE SEQUENCE [LARGE SCALE GENOMIC DNA]</scope>
    <source>
        <strain evidence="3 4">AB</strain>
    </source>
</reference>
<evidence type="ECO:0000313" key="3">
    <source>
        <dbReference type="EMBL" id="WOF24610.1"/>
    </source>
</evidence>
<proteinExistence type="predicted"/>
<feature type="domain" description="Zinc finger CGNR" evidence="2">
    <location>
        <begin position="142"/>
        <end position="185"/>
    </location>
</feature>
<dbReference type="Proteomes" id="UP001305498">
    <property type="component" value="Chromosome"/>
</dbReference>
<keyword evidence="4" id="KW-1185">Reference proteome</keyword>
<dbReference type="Pfam" id="PF07336">
    <property type="entry name" value="ABATE"/>
    <property type="match status" value="1"/>
</dbReference>
<dbReference type="PANTHER" id="PTHR35525:SF3">
    <property type="entry name" value="BLL6575 PROTEIN"/>
    <property type="match status" value="1"/>
</dbReference>
<dbReference type="KEGG" id="mbet:N8K70_08150"/>
<dbReference type="PANTHER" id="PTHR35525">
    <property type="entry name" value="BLL6575 PROTEIN"/>
    <property type="match status" value="1"/>
</dbReference>
<gene>
    <name evidence="3" type="ORF">N8K70_08150</name>
</gene>
<evidence type="ECO:0000259" key="2">
    <source>
        <dbReference type="Pfam" id="PF11706"/>
    </source>
</evidence>
<protein>
    <submittedName>
        <fullName evidence="3">CGNR zinc finger domain-containing protein</fullName>
    </submittedName>
</protein>
<evidence type="ECO:0000313" key="4">
    <source>
        <dbReference type="Proteomes" id="UP001305498"/>
    </source>
</evidence>
<dbReference type="RefSeq" id="WP_317141083.1">
    <property type="nucleotide sequence ID" value="NZ_CP118157.1"/>
</dbReference>
<dbReference type="EMBL" id="CP118157">
    <property type="protein sequence ID" value="WOF24610.1"/>
    <property type="molecule type" value="Genomic_DNA"/>
</dbReference>
<dbReference type="InterPro" id="IPR021005">
    <property type="entry name" value="Znf_CGNR"/>
</dbReference>
<organism evidence="3 4">
    <name type="scientific">Microbacterium betulae</name>
    <dbReference type="NCBI Taxonomy" id="2981139"/>
    <lineage>
        <taxon>Bacteria</taxon>
        <taxon>Bacillati</taxon>
        <taxon>Actinomycetota</taxon>
        <taxon>Actinomycetes</taxon>
        <taxon>Micrococcales</taxon>
        <taxon>Microbacteriaceae</taxon>
        <taxon>Microbacterium</taxon>
    </lineage>
</organism>
<accession>A0AA97FKA2</accession>
<dbReference type="Gene3D" id="1.10.3300.10">
    <property type="entry name" value="Jann2411-like domain"/>
    <property type="match status" value="1"/>
</dbReference>
<name>A0AA97FKA2_9MICO</name>
<dbReference type="SUPFAM" id="SSF160904">
    <property type="entry name" value="Jann2411-like"/>
    <property type="match status" value="1"/>
</dbReference>
<dbReference type="InterPro" id="IPR023286">
    <property type="entry name" value="ABATE_dom_sf"/>
</dbReference>
<evidence type="ECO:0000256" key="1">
    <source>
        <dbReference type="SAM" id="MobiDB-lite"/>
    </source>
</evidence>
<sequence length="204" mass="22647">MRFDPPTGQWFIAHDGQRWWFDSGSIAFDFAYTGGFPGPPEWEFWHGPEDAASWWRERFGVDVPVSAADYARARELRQRIAQSVIAVSHGQQLPVAAATVIDAWAALPDVPPQLMAEPPVTVERLLAAIGRAAVAALSQTDRVRICGASDCAVMYLDTSRSGNRAWCSMQRCGNRHKVRALRARRATSGRTNDPAHRSEQENDS</sequence>